<protein>
    <recommendedName>
        <fullName evidence="4">Antitoxin</fullName>
    </recommendedName>
</protein>
<dbReference type="InterPro" id="IPR036165">
    <property type="entry name" value="YefM-like_sf"/>
</dbReference>
<dbReference type="OrthoDB" id="2318046at2"/>
<name>A0A0R1S099_9LACO</name>
<dbReference type="eggNOG" id="ENOG50316E0">
    <property type="taxonomic scope" value="Bacteria"/>
</dbReference>
<sequence length="59" mass="6943">MTTTQIQARYAKKMFNQLIKEVAVKPITYEIVDANHRAQAVLISYQDWQQYQSLLAQKK</sequence>
<dbReference type="Gene3D" id="3.40.1620.10">
    <property type="entry name" value="YefM-like domain"/>
    <property type="match status" value="1"/>
</dbReference>
<proteinExistence type="inferred from homology"/>
<dbReference type="Proteomes" id="UP000051264">
    <property type="component" value="Unassembled WGS sequence"/>
</dbReference>
<gene>
    <name evidence="2" type="ORF">FC69_GL001208</name>
</gene>
<comment type="similarity">
    <text evidence="1">Belongs to the phD/YefM antitoxin family.</text>
</comment>
<reference evidence="2 3" key="1">
    <citation type="journal article" date="2015" name="Genome Announc.">
        <title>Expanding the biotechnology potential of lactobacilli through comparative genomics of 213 strains and associated genera.</title>
        <authorList>
            <person name="Sun Z."/>
            <person name="Harris H.M."/>
            <person name="McCann A."/>
            <person name="Guo C."/>
            <person name="Argimon S."/>
            <person name="Zhang W."/>
            <person name="Yang X."/>
            <person name="Jeffery I.B."/>
            <person name="Cooney J.C."/>
            <person name="Kagawa T.F."/>
            <person name="Liu W."/>
            <person name="Song Y."/>
            <person name="Salvetti E."/>
            <person name="Wrobel A."/>
            <person name="Rasinkangas P."/>
            <person name="Parkhill J."/>
            <person name="Rea M.C."/>
            <person name="O'Sullivan O."/>
            <person name="Ritari J."/>
            <person name="Douillard F.P."/>
            <person name="Paul Ross R."/>
            <person name="Yang R."/>
            <person name="Briner A.E."/>
            <person name="Felis G.E."/>
            <person name="de Vos W.M."/>
            <person name="Barrangou R."/>
            <person name="Klaenhammer T.R."/>
            <person name="Caufield P.W."/>
            <person name="Cui Y."/>
            <person name="Zhang H."/>
            <person name="O'Toole P.W."/>
        </authorList>
    </citation>
    <scope>NUCLEOTIDE SEQUENCE [LARGE SCALE GENOMIC DNA]</scope>
    <source>
        <strain evidence="2 3">DSM 14340</strain>
    </source>
</reference>
<dbReference type="RefSeq" id="WP_025082750.1">
    <property type="nucleotide sequence ID" value="NZ_AZEX01000002.1"/>
</dbReference>
<accession>A0A0R1S099</accession>
<dbReference type="AlphaFoldDB" id="A0A0R1S099"/>
<evidence type="ECO:0000256" key="1">
    <source>
        <dbReference type="ARBA" id="ARBA00009981"/>
    </source>
</evidence>
<comment type="caution">
    <text evidence="2">The sequence shown here is derived from an EMBL/GenBank/DDBJ whole genome shotgun (WGS) entry which is preliminary data.</text>
</comment>
<dbReference type="SUPFAM" id="SSF143120">
    <property type="entry name" value="YefM-like"/>
    <property type="match status" value="1"/>
</dbReference>
<dbReference type="EMBL" id="AZEX01000002">
    <property type="protein sequence ID" value="KRL61998.1"/>
    <property type="molecule type" value="Genomic_DNA"/>
</dbReference>
<organism evidence="2 3">
    <name type="scientific">Latilactobacillus fuchuensis DSM 14340 = JCM 11249</name>
    <dbReference type="NCBI Taxonomy" id="1423747"/>
    <lineage>
        <taxon>Bacteria</taxon>
        <taxon>Bacillati</taxon>
        <taxon>Bacillota</taxon>
        <taxon>Bacilli</taxon>
        <taxon>Lactobacillales</taxon>
        <taxon>Lactobacillaceae</taxon>
        <taxon>Latilactobacillus</taxon>
    </lineage>
</organism>
<evidence type="ECO:0008006" key="4">
    <source>
        <dbReference type="Google" id="ProtNLM"/>
    </source>
</evidence>
<evidence type="ECO:0000313" key="2">
    <source>
        <dbReference type="EMBL" id="KRL61998.1"/>
    </source>
</evidence>
<evidence type="ECO:0000313" key="3">
    <source>
        <dbReference type="Proteomes" id="UP000051264"/>
    </source>
</evidence>
<dbReference type="PATRIC" id="fig|1423747.3.peg.1233"/>
<dbReference type="STRING" id="1423747.FC69_GL001208"/>